<evidence type="ECO:0000313" key="3">
    <source>
        <dbReference type="Proteomes" id="UP000266673"/>
    </source>
</evidence>
<keyword evidence="1" id="KW-0732">Signal</keyword>
<name>A0A397W3A2_9GLOM</name>
<proteinExistence type="predicted"/>
<evidence type="ECO:0000256" key="1">
    <source>
        <dbReference type="SAM" id="SignalP"/>
    </source>
</evidence>
<evidence type="ECO:0000313" key="2">
    <source>
        <dbReference type="EMBL" id="RIB25836.1"/>
    </source>
</evidence>
<protein>
    <recommendedName>
        <fullName evidence="4">MD-2-related lipid-recognition domain-containing protein</fullName>
    </recommendedName>
</protein>
<keyword evidence="3" id="KW-1185">Reference proteome</keyword>
<accession>A0A397W3A2</accession>
<dbReference type="AlphaFoldDB" id="A0A397W3A2"/>
<dbReference type="STRING" id="44941.A0A397W3A2"/>
<dbReference type="OrthoDB" id="2392981at2759"/>
<evidence type="ECO:0008006" key="4">
    <source>
        <dbReference type="Google" id="ProtNLM"/>
    </source>
</evidence>
<feature type="signal peptide" evidence="1">
    <location>
        <begin position="1"/>
        <end position="19"/>
    </location>
</feature>
<comment type="caution">
    <text evidence="2">The sequence shown here is derived from an EMBL/GenBank/DDBJ whole genome shotgun (WGS) entry which is preliminary data.</text>
</comment>
<organism evidence="2 3">
    <name type="scientific">Gigaspora rosea</name>
    <dbReference type="NCBI Taxonomy" id="44941"/>
    <lineage>
        <taxon>Eukaryota</taxon>
        <taxon>Fungi</taxon>
        <taxon>Fungi incertae sedis</taxon>
        <taxon>Mucoromycota</taxon>
        <taxon>Glomeromycotina</taxon>
        <taxon>Glomeromycetes</taxon>
        <taxon>Diversisporales</taxon>
        <taxon>Gigasporaceae</taxon>
        <taxon>Gigaspora</taxon>
    </lineage>
</organism>
<reference evidence="2 3" key="1">
    <citation type="submission" date="2018-06" db="EMBL/GenBank/DDBJ databases">
        <title>Comparative genomics reveals the genomic features of Rhizophagus irregularis, R. cerebriforme, R. diaphanum and Gigaspora rosea, and their symbiotic lifestyle signature.</title>
        <authorList>
            <person name="Morin E."/>
            <person name="San Clemente H."/>
            <person name="Chen E.C.H."/>
            <person name="De La Providencia I."/>
            <person name="Hainaut M."/>
            <person name="Kuo A."/>
            <person name="Kohler A."/>
            <person name="Murat C."/>
            <person name="Tang N."/>
            <person name="Roy S."/>
            <person name="Loubradou J."/>
            <person name="Henrissat B."/>
            <person name="Grigoriev I.V."/>
            <person name="Corradi N."/>
            <person name="Roux C."/>
            <person name="Martin F.M."/>
        </authorList>
    </citation>
    <scope>NUCLEOTIDE SEQUENCE [LARGE SCALE GENOMIC DNA]</scope>
    <source>
        <strain evidence="2 3">DAOM 194757</strain>
    </source>
</reference>
<gene>
    <name evidence="2" type="ORF">C2G38_2164971</name>
</gene>
<sequence length="161" mass="17527">MKNFIFAFILFALLLTANAAPFKLNKRTTSFSPCPFEGVDPLTVSMTPDPPESGTDEIFDVTGTLTKHEIIKDKTILGIAYADLDRNPIGDPYSATFNESYKAGVAFSVSASVPTVQLPGSYYIGVDVGDLTNDPEKPFDIHACAFAYVTGGSKFFNFKYL</sequence>
<dbReference type="Proteomes" id="UP000266673">
    <property type="component" value="Unassembled WGS sequence"/>
</dbReference>
<dbReference type="EMBL" id="QKWP01000160">
    <property type="protein sequence ID" value="RIB25836.1"/>
    <property type="molecule type" value="Genomic_DNA"/>
</dbReference>
<feature type="chain" id="PRO_5017423354" description="MD-2-related lipid-recognition domain-containing protein" evidence="1">
    <location>
        <begin position="20"/>
        <end position="161"/>
    </location>
</feature>